<sequence>MNISIVTVGKLKEKYLKQGIEEYLKRLTAYAKVDVIEVADEKAPEILSELEMVQVKQKEGERILAKISQDTYVIALAIQGKLGSSEELADSLDKLATYGKSKIAFVIGGSLGLSDEVIKRSNEQLSFSRMTFPHQLMRLILVEQIYRAFRINRNEPYHK</sequence>
<dbReference type="EC" id="2.1.1.177" evidence="6"/>
<keyword evidence="2 6" id="KW-0489">Methyltransferase</keyword>
<comment type="similarity">
    <text evidence="5 6">Belongs to the RNA methyltransferase RlmH family.</text>
</comment>
<comment type="subcellular location">
    <subcellularLocation>
        <location evidence="6">Cytoplasm</location>
    </subcellularLocation>
</comment>
<dbReference type="InterPro" id="IPR003742">
    <property type="entry name" value="RlmH-like"/>
</dbReference>
<dbReference type="InterPro" id="IPR029028">
    <property type="entry name" value="Alpha/beta_knot_MTases"/>
</dbReference>
<dbReference type="EMBL" id="CP051128">
    <property type="protein sequence ID" value="QIZ05915.1"/>
    <property type="molecule type" value="Genomic_DNA"/>
</dbReference>
<evidence type="ECO:0000256" key="4">
    <source>
        <dbReference type="ARBA" id="ARBA00022691"/>
    </source>
</evidence>
<organism evidence="7 8">
    <name type="scientific">Priestia megaterium</name>
    <name type="common">Bacillus megaterium</name>
    <dbReference type="NCBI Taxonomy" id="1404"/>
    <lineage>
        <taxon>Bacteria</taxon>
        <taxon>Bacillati</taxon>
        <taxon>Bacillota</taxon>
        <taxon>Bacilli</taxon>
        <taxon>Bacillales</taxon>
        <taxon>Bacillaceae</taxon>
        <taxon>Priestia</taxon>
    </lineage>
</organism>
<keyword evidence="1 6" id="KW-0698">rRNA processing</keyword>
<evidence type="ECO:0000256" key="2">
    <source>
        <dbReference type="ARBA" id="ARBA00022603"/>
    </source>
</evidence>
<dbReference type="GO" id="GO:0005737">
    <property type="term" value="C:cytoplasm"/>
    <property type="evidence" value="ECO:0007669"/>
    <property type="project" value="UniProtKB-SubCell"/>
</dbReference>
<feature type="binding site" evidence="6">
    <location>
        <begin position="127"/>
        <end position="132"/>
    </location>
    <ligand>
        <name>S-adenosyl-L-methionine</name>
        <dbReference type="ChEBI" id="CHEBI:59789"/>
    </ligand>
</feature>
<comment type="subunit">
    <text evidence="6">Homodimer.</text>
</comment>
<accession>A0A6H1NXF5</accession>
<dbReference type="GO" id="GO:0070038">
    <property type="term" value="F:rRNA (pseudouridine-N3-)-methyltransferase activity"/>
    <property type="evidence" value="ECO:0007669"/>
    <property type="project" value="UniProtKB-UniRule"/>
</dbReference>
<dbReference type="Proteomes" id="UP000501868">
    <property type="component" value="Chromosome"/>
</dbReference>
<reference evidence="7 8" key="2">
    <citation type="submission" date="2020-04" db="EMBL/GenBank/DDBJ databases">
        <authorList>
            <person name="Fomenkov A."/>
            <person name="Anton B.P."/>
            <person name="Roberts R.J."/>
        </authorList>
    </citation>
    <scope>NUCLEOTIDE SEQUENCE [LARGE SCALE GENOMIC DNA]</scope>
    <source>
        <strain evidence="7 8">S2</strain>
    </source>
</reference>
<dbReference type="AlphaFoldDB" id="A0A6H1NXF5"/>
<dbReference type="Gene3D" id="3.40.1280.10">
    <property type="match status" value="1"/>
</dbReference>
<evidence type="ECO:0000313" key="8">
    <source>
        <dbReference type="Proteomes" id="UP000501868"/>
    </source>
</evidence>
<evidence type="ECO:0000256" key="1">
    <source>
        <dbReference type="ARBA" id="ARBA00022552"/>
    </source>
</evidence>
<gene>
    <name evidence="6 7" type="primary">rlmH</name>
    <name evidence="7" type="ORF">HFZ78_03375</name>
</gene>
<dbReference type="CDD" id="cd18081">
    <property type="entry name" value="RlmH-like"/>
    <property type="match status" value="1"/>
</dbReference>
<dbReference type="PANTHER" id="PTHR33603:SF1">
    <property type="entry name" value="RIBOSOMAL RNA LARGE SUBUNIT METHYLTRANSFERASE H"/>
    <property type="match status" value="1"/>
</dbReference>
<dbReference type="HAMAP" id="MF_00658">
    <property type="entry name" value="23SrRNA_methyltr_H"/>
    <property type="match status" value="1"/>
</dbReference>
<feature type="binding site" evidence="6">
    <location>
        <position position="76"/>
    </location>
    <ligand>
        <name>S-adenosyl-L-methionine</name>
        <dbReference type="ChEBI" id="CHEBI:59789"/>
    </ligand>
</feature>
<proteinExistence type="inferred from homology"/>
<dbReference type="PANTHER" id="PTHR33603">
    <property type="entry name" value="METHYLTRANSFERASE"/>
    <property type="match status" value="1"/>
</dbReference>
<evidence type="ECO:0000256" key="3">
    <source>
        <dbReference type="ARBA" id="ARBA00022679"/>
    </source>
</evidence>
<keyword evidence="6" id="KW-0963">Cytoplasm</keyword>
<evidence type="ECO:0000256" key="6">
    <source>
        <dbReference type="HAMAP-Rule" id="MF_00658"/>
    </source>
</evidence>
<dbReference type="SUPFAM" id="SSF75217">
    <property type="entry name" value="alpha/beta knot"/>
    <property type="match status" value="1"/>
</dbReference>
<feature type="binding site" evidence="6">
    <location>
        <position position="108"/>
    </location>
    <ligand>
        <name>S-adenosyl-L-methionine</name>
        <dbReference type="ChEBI" id="CHEBI:59789"/>
    </ligand>
</feature>
<dbReference type="PIRSF" id="PIRSF004505">
    <property type="entry name" value="MT_bac"/>
    <property type="match status" value="1"/>
</dbReference>
<dbReference type="Pfam" id="PF02590">
    <property type="entry name" value="SPOUT_MTase"/>
    <property type="match status" value="1"/>
</dbReference>
<name>A0A6H1NXF5_PRIMG</name>
<comment type="catalytic activity">
    <reaction evidence="6">
        <text>pseudouridine(1915) in 23S rRNA + S-adenosyl-L-methionine = N(3)-methylpseudouridine(1915) in 23S rRNA + S-adenosyl-L-homocysteine + H(+)</text>
        <dbReference type="Rhea" id="RHEA:42752"/>
        <dbReference type="Rhea" id="RHEA-COMP:10221"/>
        <dbReference type="Rhea" id="RHEA-COMP:10222"/>
        <dbReference type="ChEBI" id="CHEBI:15378"/>
        <dbReference type="ChEBI" id="CHEBI:57856"/>
        <dbReference type="ChEBI" id="CHEBI:59789"/>
        <dbReference type="ChEBI" id="CHEBI:65314"/>
        <dbReference type="ChEBI" id="CHEBI:74486"/>
        <dbReference type="EC" id="2.1.1.177"/>
    </reaction>
</comment>
<comment type="function">
    <text evidence="6">Specifically methylates the pseudouridine at position 1915 (m3Psi1915) in 23S rRNA.</text>
</comment>
<dbReference type="NCBIfam" id="NF000985">
    <property type="entry name" value="PRK00103.1-3"/>
    <property type="match status" value="1"/>
</dbReference>
<keyword evidence="4 6" id="KW-0949">S-adenosyl-L-methionine</keyword>
<evidence type="ECO:0000313" key="7">
    <source>
        <dbReference type="EMBL" id="QIZ05915.1"/>
    </source>
</evidence>
<dbReference type="InterPro" id="IPR029026">
    <property type="entry name" value="tRNA_m1G_MTases_N"/>
</dbReference>
<protein>
    <recommendedName>
        <fullName evidence="6">Ribosomal RNA large subunit methyltransferase H</fullName>
        <ecNumber evidence="6">2.1.1.177</ecNumber>
    </recommendedName>
    <alternativeName>
        <fullName evidence="6">23S rRNA (pseudouridine1915-N3)-methyltransferase</fullName>
    </alternativeName>
    <alternativeName>
        <fullName evidence="6">23S rRNA m3Psi1915 methyltransferase</fullName>
    </alternativeName>
    <alternativeName>
        <fullName evidence="6">rRNA (pseudouridine-N3-)-methyltransferase RlmH</fullName>
    </alternativeName>
</protein>
<reference evidence="7 8" key="1">
    <citation type="submission" date="2020-04" db="EMBL/GenBank/DDBJ databases">
        <title>Genome-Wide Identification of 5-Methylcytosine Sites in Bacterial Genomes By High-Throughput Sequencing of MspJI Restriction Fragments.</title>
        <authorList>
            <person name="Wu V."/>
        </authorList>
    </citation>
    <scope>NUCLEOTIDE SEQUENCE [LARGE SCALE GENOMIC DNA]</scope>
    <source>
        <strain evidence="7 8">S2</strain>
    </source>
</reference>
<keyword evidence="3 6" id="KW-0808">Transferase</keyword>
<dbReference type="NCBIfam" id="TIGR00246">
    <property type="entry name" value="tRNA_RlmH_YbeA"/>
    <property type="match status" value="1"/>
</dbReference>
<evidence type="ECO:0000256" key="5">
    <source>
        <dbReference type="ARBA" id="ARBA00038303"/>
    </source>
</evidence>